<evidence type="ECO:0000256" key="2">
    <source>
        <dbReference type="ARBA" id="ARBA00023145"/>
    </source>
</evidence>
<dbReference type="InterPro" id="IPR013128">
    <property type="entry name" value="Peptidase_C1A"/>
</dbReference>
<dbReference type="Gene3D" id="3.90.70.10">
    <property type="entry name" value="Cysteine proteinases"/>
    <property type="match status" value="2"/>
</dbReference>
<evidence type="ECO:0000259" key="4">
    <source>
        <dbReference type="SMART" id="SM00645"/>
    </source>
</evidence>
<keyword evidence="7" id="KW-1185">Reference proteome</keyword>
<evidence type="ECO:0000259" key="5">
    <source>
        <dbReference type="SMART" id="SM00848"/>
    </source>
</evidence>
<dbReference type="InterPro" id="IPR039417">
    <property type="entry name" value="Peptidase_C1A_papain-like"/>
</dbReference>
<protein>
    <submittedName>
        <fullName evidence="6">C1 peptidase family protein</fullName>
    </submittedName>
</protein>
<comment type="similarity">
    <text evidence="1">Belongs to the peptidase C1 family.</text>
</comment>
<dbReference type="Proteomes" id="UP001363151">
    <property type="component" value="Unassembled WGS sequence"/>
</dbReference>
<dbReference type="InterPro" id="IPR013201">
    <property type="entry name" value="Prot_inhib_I29"/>
</dbReference>
<gene>
    <name evidence="6" type="ORF">SO694_000011159</name>
</gene>
<dbReference type="PROSITE" id="PS00640">
    <property type="entry name" value="THIOL_PROTEASE_ASN"/>
    <property type="match status" value="1"/>
</dbReference>
<comment type="caution">
    <text evidence="6">The sequence shown here is derived from an EMBL/GenBank/DDBJ whole genome shotgun (WGS) entry which is preliminary data.</text>
</comment>
<dbReference type="InterPro" id="IPR000668">
    <property type="entry name" value="Peptidase_C1A_C"/>
</dbReference>
<dbReference type="PANTHER" id="PTHR12411">
    <property type="entry name" value="CYSTEINE PROTEASE FAMILY C1-RELATED"/>
    <property type="match status" value="1"/>
</dbReference>
<dbReference type="Pfam" id="PF08246">
    <property type="entry name" value="Inhibitor_I29"/>
    <property type="match status" value="1"/>
</dbReference>
<dbReference type="EMBL" id="JBBJCI010000035">
    <property type="protein sequence ID" value="KAK7253541.1"/>
    <property type="molecule type" value="Genomic_DNA"/>
</dbReference>
<evidence type="ECO:0000256" key="1">
    <source>
        <dbReference type="ARBA" id="ARBA00008455"/>
    </source>
</evidence>
<dbReference type="SMART" id="SM00848">
    <property type="entry name" value="Inhibitor_I29"/>
    <property type="match status" value="1"/>
</dbReference>
<keyword evidence="3" id="KW-1015">Disulfide bond</keyword>
<accession>A0ABR1GCK2</accession>
<feature type="domain" description="Cathepsin propeptide inhibitor" evidence="5">
    <location>
        <begin position="19"/>
        <end position="76"/>
    </location>
</feature>
<dbReference type="CDD" id="cd02248">
    <property type="entry name" value="Peptidase_C1A"/>
    <property type="match status" value="1"/>
</dbReference>
<dbReference type="PROSITE" id="PS00639">
    <property type="entry name" value="THIOL_PROTEASE_HIS"/>
    <property type="match status" value="1"/>
</dbReference>
<dbReference type="SUPFAM" id="SSF54001">
    <property type="entry name" value="Cysteine proteinases"/>
    <property type="match status" value="1"/>
</dbReference>
<reference evidence="6 7" key="1">
    <citation type="submission" date="2024-03" db="EMBL/GenBank/DDBJ databases">
        <title>Aureococcus anophagefferens CCMP1851 and Kratosvirus quantuckense: Draft genome of a second virus-susceptible host strain in the model system.</title>
        <authorList>
            <person name="Chase E."/>
            <person name="Truchon A.R."/>
            <person name="Schepens W."/>
            <person name="Wilhelm S.W."/>
        </authorList>
    </citation>
    <scope>NUCLEOTIDE SEQUENCE [LARGE SCALE GENOMIC DNA]</scope>
    <source>
        <strain evidence="6 7">CCMP1851</strain>
    </source>
</reference>
<evidence type="ECO:0000313" key="6">
    <source>
        <dbReference type="EMBL" id="KAK7253541.1"/>
    </source>
</evidence>
<sequence length="304" mass="32102">MLLKSLLLASTAAASEPAFRAWMAAHGRTYEGAAEFEARLAVFVENTAAIAALNDDPEDGATYAMNAFGDLSADEFRAQRLMGEGRAPPDLAAAPRLAVPAGDAPDAVDWRDEGAVTAVRDQGSLGGLRSEADMPYCSVIDYGKPGYCLPCMVDGYSVKICGDHTNDDAGIPLYCEANTTLGQGPKGYCESKDGFAVEVASWKAISTDEAEIAAALAATGPLSVVLNAQKLQFYKKGVYSPMLCSKDKLDHAVLAVGYGTDGGKDYWTVKNSWGAKWGEDGYFRIKRGDGTCGINTHVTTGVLA</sequence>
<dbReference type="InterPro" id="IPR038765">
    <property type="entry name" value="Papain-like_cys_pep_sf"/>
</dbReference>
<dbReference type="SMART" id="SM00645">
    <property type="entry name" value="Pept_C1"/>
    <property type="match status" value="1"/>
</dbReference>
<dbReference type="Pfam" id="PF00112">
    <property type="entry name" value="Peptidase_C1"/>
    <property type="match status" value="1"/>
</dbReference>
<organism evidence="6 7">
    <name type="scientific">Aureococcus anophagefferens</name>
    <name type="common">Harmful bloom alga</name>
    <dbReference type="NCBI Taxonomy" id="44056"/>
    <lineage>
        <taxon>Eukaryota</taxon>
        <taxon>Sar</taxon>
        <taxon>Stramenopiles</taxon>
        <taxon>Ochrophyta</taxon>
        <taxon>Pelagophyceae</taxon>
        <taxon>Pelagomonadales</taxon>
        <taxon>Pelagomonadaceae</taxon>
        <taxon>Aureococcus</taxon>
    </lineage>
</organism>
<keyword evidence="2" id="KW-0865">Zymogen</keyword>
<evidence type="ECO:0000313" key="7">
    <source>
        <dbReference type="Proteomes" id="UP001363151"/>
    </source>
</evidence>
<dbReference type="InterPro" id="IPR025661">
    <property type="entry name" value="Pept_asp_AS"/>
</dbReference>
<feature type="domain" description="Peptidase C1A papain C-terminal" evidence="4">
    <location>
        <begin position="104"/>
        <end position="302"/>
    </location>
</feature>
<evidence type="ECO:0000256" key="3">
    <source>
        <dbReference type="ARBA" id="ARBA00023157"/>
    </source>
</evidence>
<dbReference type="InterPro" id="IPR025660">
    <property type="entry name" value="Pept_his_AS"/>
</dbReference>
<name>A0ABR1GCK2_AURAN</name>
<proteinExistence type="inferred from homology"/>